<dbReference type="AlphaFoldDB" id="A0ABD1S7D5"/>
<dbReference type="Gene3D" id="2.90.10.10">
    <property type="entry name" value="Bulb-type lectin domain"/>
    <property type="match status" value="1"/>
</dbReference>
<feature type="region of interest" description="Disordered" evidence="3">
    <location>
        <begin position="50"/>
        <end position="84"/>
    </location>
</feature>
<keyword evidence="1" id="KW-0732">Signal</keyword>
<dbReference type="SMART" id="SM00108">
    <property type="entry name" value="B_lectin"/>
    <property type="match status" value="1"/>
</dbReference>
<evidence type="ECO:0000256" key="1">
    <source>
        <dbReference type="ARBA" id="ARBA00022729"/>
    </source>
</evidence>
<dbReference type="EMBL" id="JBFOLJ010000011">
    <property type="protein sequence ID" value="KAL2496575.1"/>
    <property type="molecule type" value="Genomic_DNA"/>
</dbReference>
<organism evidence="5 6">
    <name type="scientific">Forsythia ovata</name>
    <dbReference type="NCBI Taxonomy" id="205694"/>
    <lineage>
        <taxon>Eukaryota</taxon>
        <taxon>Viridiplantae</taxon>
        <taxon>Streptophyta</taxon>
        <taxon>Embryophyta</taxon>
        <taxon>Tracheophyta</taxon>
        <taxon>Spermatophyta</taxon>
        <taxon>Magnoliopsida</taxon>
        <taxon>eudicotyledons</taxon>
        <taxon>Gunneridae</taxon>
        <taxon>Pentapetalae</taxon>
        <taxon>asterids</taxon>
        <taxon>lamiids</taxon>
        <taxon>Lamiales</taxon>
        <taxon>Oleaceae</taxon>
        <taxon>Forsythieae</taxon>
        <taxon>Forsythia</taxon>
    </lineage>
</organism>
<evidence type="ECO:0000313" key="6">
    <source>
        <dbReference type="Proteomes" id="UP001604277"/>
    </source>
</evidence>
<feature type="domain" description="Bulb-type lectin" evidence="4">
    <location>
        <begin position="111"/>
        <end position="238"/>
    </location>
</feature>
<dbReference type="Proteomes" id="UP001604277">
    <property type="component" value="Unassembled WGS sequence"/>
</dbReference>
<keyword evidence="6" id="KW-1185">Reference proteome</keyword>
<comment type="caution">
    <text evidence="5">The sequence shown here is derived from an EMBL/GenBank/DDBJ whole genome shotgun (WGS) entry which is preliminary data.</text>
</comment>
<dbReference type="SUPFAM" id="SSF51110">
    <property type="entry name" value="alpha-D-mannose-specific plant lectins"/>
    <property type="match status" value="1"/>
</dbReference>
<evidence type="ECO:0000313" key="5">
    <source>
        <dbReference type="EMBL" id="KAL2496575.1"/>
    </source>
</evidence>
<accession>A0ABD1S7D5</accession>
<evidence type="ECO:0000256" key="3">
    <source>
        <dbReference type="SAM" id="MobiDB-lite"/>
    </source>
</evidence>
<dbReference type="PANTHER" id="PTHR34798:SF2">
    <property type="entry name" value="PROTEIN TIME FOR COFFEE"/>
    <property type="match status" value="1"/>
</dbReference>
<protein>
    <submittedName>
        <fullName evidence="5">Receptor-like serine/threonine-protein kinase</fullName>
    </submittedName>
</protein>
<evidence type="ECO:0000259" key="4">
    <source>
        <dbReference type="PROSITE" id="PS50927"/>
    </source>
</evidence>
<dbReference type="PROSITE" id="PS50927">
    <property type="entry name" value="BULB_LECTIN"/>
    <property type="match status" value="1"/>
</dbReference>
<sequence>MQQQSQQQQLPKNMLQTQFFSHPYTQAQSPHSTSVSSTTSGNIGYYMQRRQPQQHQQPTQHPPGAPATSLTASTSTNDPTKATAAATSNVKGVGLPAQGLIHTAQFAAQSSGNLLPGFSYVHIVVLVDSVSENGVFAFGFWEKDGDDVDEFVVGIRYNLGNKDTNFPVWTVGEGLRVAKNSTFRLAMDEKLVLINNSNGIIVWSSNTSSLGVQKASLLDNGNLVLLGNKDEQIPSTKLRTRNHICKRPFLNCRHNLIQGSQRMETNEV</sequence>
<dbReference type="PANTHER" id="PTHR34798">
    <property type="entry name" value="PROTEIN TIME FOR COFFEE"/>
    <property type="match status" value="1"/>
</dbReference>
<dbReference type="InterPro" id="IPR001480">
    <property type="entry name" value="Bulb-type_lectin_dom"/>
</dbReference>
<gene>
    <name evidence="5" type="ORF">Fot_40332</name>
</gene>
<keyword evidence="2" id="KW-0325">Glycoprotein</keyword>
<feature type="compositionally biased region" description="Low complexity" evidence="3">
    <location>
        <begin position="50"/>
        <end position="59"/>
    </location>
</feature>
<reference evidence="6" key="1">
    <citation type="submission" date="2024-07" db="EMBL/GenBank/DDBJ databases">
        <title>Two chromosome-level genome assemblies of Korean endemic species Abeliophyllum distichum and Forsythia ovata (Oleaceae).</title>
        <authorList>
            <person name="Jang H."/>
        </authorList>
    </citation>
    <scope>NUCLEOTIDE SEQUENCE [LARGE SCALE GENOMIC DNA]</scope>
</reference>
<dbReference type="InterPro" id="IPR036426">
    <property type="entry name" value="Bulb-type_lectin_dom_sf"/>
</dbReference>
<feature type="compositionally biased region" description="Low complexity" evidence="3">
    <location>
        <begin position="66"/>
        <end position="76"/>
    </location>
</feature>
<name>A0ABD1S7D5_9LAMI</name>
<proteinExistence type="predicted"/>
<dbReference type="InterPro" id="IPR039317">
    <property type="entry name" value="TIC"/>
</dbReference>
<evidence type="ECO:0000256" key="2">
    <source>
        <dbReference type="ARBA" id="ARBA00023180"/>
    </source>
</evidence>